<accession>A0A656QHF9</accession>
<evidence type="ECO:0000313" key="1">
    <source>
        <dbReference type="EMBL" id="KDR28515.1"/>
    </source>
</evidence>
<name>A0A656QHF9_9BURK</name>
<dbReference type="Proteomes" id="UP000027451">
    <property type="component" value="Unassembled WGS sequence"/>
</dbReference>
<reference evidence="1 2" key="1">
    <citation type="submission" date="2014-03" db="EMBL/GenBank/DDBJ databases">
        <title>Draft Genome Sequences of Four Burkholderia Strains.</title>
        <authorList>
            <person name="Liu X.Y."/>
            <person name="Li C.X."/>
            <person name="Xu J.H."/>
        </authorList>
    </citation>
    <scope>NUCLEOTIDE SEQUENCE [LARGE SCALE GENOMIC DNA]</scope>
    <source>
        <strain evidence="1 2">OP-1</strain>
    </source>
</reference>
<keyword evidence="2" id="KW-1185">Reference proteome</keyword>
<dbReference type="EMBL" id="JFHD01000018">
    <property type="protein sequence ID" value="KDR28515.1"/>
    <property type="molecule type" value="Genomic_DNA"/>
</dbReference>
<dbReference type="AlphaFoldDB" id="A0A656QHF9"/>
<gene>
    <name evidence="1" type="ORF">BG60_11035</name>
</gene>
<protein>
    <submittedName>
        <fullName evidence="1">Uncharacterized protein</fullName>
    </submittedName>
</protein>
<sequence length="135" mass="15118">MESSRQAPHCDDGRIRVLGALHIAVSIGELLSGRVRSSLPVRASQWSTLGEHVRAWRLLLADDASRIDPHTRSHLSLVVRLLNTLLEQHCAGDEPDREMWDTVMPTIASAARHLDAFPLRQRKAASRHFAAYRPS</sequence>
<organism evidence="1 2">
    <name type="scientific">Caballeronia zhejiangensis</name>
    <dbReference type="NCBI Taxonomy" id="871203"/>
    <lineage>
        <taxon>Bacteria</taxon>
        <taxon>Pseudomonadati</taxon>
        <taxon>Pseudomonadota</taxon>
        <taxon>Betaproteobacteria</taxon>
        <taxon>Burkholderiales</taxon>
        <taxon>Burkholderiaceae</taxon>
        <taxon>Caballeronia</taxon>
    </lineage>
</organism>
<comment type="caution">
    <text evidence="1">The sequence shown here is derived from an EMBL/GenBank/DDBJ whole genome shotgun (WGS) entry which is preliminary data.</text>
</comment>
<proteinExistence type="predicted"/>
<evidence type="ECO:0000313" key="2">
    <source>
        <dbReference type="Proteomes" id="UP000027451"/>
    </source>
</evidence>